<dbReference type="AlphaFoldDB" id="X6LLJ0"/>
<dbReference type="EMBL" id="ASPP01036373">
    <property type="protein sequence ID" value="ETO02231.1"/>
    <property type="molecule type" value="Genomic_DNA"/>
</dbReference>
<evidence type="ECO:0000313" key="2">
    <source>
        <dbReference type="Proteomes" id="UP000023152"/>
    </source>
</evidence>
<reference evidence="1 2" key="1">
    <citation type="journal article" date="2013" name="Curr. Biol.">
        <title>The Genome of the Foraminiferan Reticulomyxa filosa.</title>
        <authorList>
            <person name="Glockner G."/>
            <person name="Hulsmann N."/>
            <person name="Schleicher M."/>
            <person name="Noegel A.A."/>
            <person name="Eichinger L."/>
            <person name="Gallinger C."/>
            <person name="Pawlowski J."/>
            <person name="Sierra R."/>
            <person name="Euteneuer U."/>
            <person name="Pillet L."/>
            <person name="Moustafa A."/>
            <person name="Platzer M."/>
            <person name="Groth M."/>
            <person name="Szafranski K."/>
            <person name="Schliwa M."/>
        </authorList>
    </citation>
    <scope>NUCLEOTIDE SEQUENCE [LARGE SCALE GENOMIC DNA]</scope>
</reference>
<keyword evidence="2" id="KW-1185">Reference proteome</keyword>
<proteinExistence type="predicted"/>
<accession>X6LLJ0</accession>
<sequence length="68" mass="8318">IVFLSSYKILLKSILNYCKWNINNVRILLKDEKFMTLMQMLSYLTISKAFKEMKTLYKYSNYIMKEYI</sequence>
<dbReference type="Proteomes" id="UP000023152">
    <property type="component" value="Unassembled WGS sequence"/>
</dbReference>
<name>X6LLJ0_RETFI</name>
<evidence type="ECO:0000313" key="1">
    <source>
        <dbReference type="EMBL" id="ETO02231.1"/>
    </source>
</evidence>
<organism evidence="1 2">
    <name type="scientific">Reticulomyxa filosa</name>
    <dbReference type="NCBI Taxonomy" id="46433"/>
    <lineage>
        <taxon>Eukaryota</taxon>
        <taxon>Sar</taxon>
        <taxon>Rhizaria</taxon>
        <taxon>Retaria</taxon>
        <taxon>Foraminifera</taxon>
        <taxon>Monothalamids</taxon>
        <taxon>Reticulomyxidae</taxon>
        <taxon>Reticulomyxa</taxon>
    </lineage>
</organism>
<feature type="non-terminal residue" evidence="1">
    <location>
        <position position="1"/>
    </location>
</feature>
<comment type="caution">
    <text evidence="1">The sequence shown here is derived from an EMBL/GenBank/DDBJ whole genome shotgun (WGS) entry which is preliminary data.</text>
</comment>
<gene>
    <name evidence="1" type="ORF">RFI_35205</name>
</gene>
<protein>
    <submittedName>
        <fullName evidence="1">Uncharacterized protein</fullName>
    </submittedName>
</protein>